<name>A0A0F9WHQ9_9ZZZZ</name>
<proteinExistence type="predicted"/>
<protein>
    <submittedName>
        <fullName evidence="1">Uncharacterized protein</fullName>
    </submittedName>
</protein>
<accession>A0A0F9WHQ9</accession>
<dbReference type="EMBL" id="LAZR01000271">
    <property type="protein sequence ID" value="KKN77923.1"/>
    <property type="molecule type" value="Genomic_DNA"/>
</dbReference>
<sequence>MADKHTPGLLHLMTVDDMGWNNETYWYLECAAEARDGMDFPEATTIVDPESGILTEADACRLVACWNACESLPTEALEGGVVEEMLEAALKLANEASGWNEGDLVGIGGWTNTRCLQTCVRKVSIVLAKSKPTGGEDDL</sequence>
<dbReference type="AlphaFoldDB" id="A0A0F9WHQ9"/>
<evidence type="ECO:0000313" key="1">
    <source>
        <dbReference type="EMBL" id="KKN77923.1"/>
    </source>
</evidence>
<comment type="caution">
    <text evidence="1">The sequence shown here is derived from an EMBL/GenBank/DDBJ whole genome shotgun (WGS) entry which is preliminary data.</text>
</comment>
<gene>
    <name evidence="1" type="ORF">LCGC14_0354880</name>
</gene>
<organism evidence="1">
    <name type="scientific">marine sediment metagenome</name>
    <dbReference type="NCBI Taxonomy" id="412755"/>
    <lineage>
        <taxon>unclassified sequences</taxon>
        <taxon>metagenomes</taxon>
        <taxon>ecological metagenomes</taxon>
    </lineage>
</organism>
<reference evidence="1" key="1">
    <citation type="journal article" date="2015" name="Nature">
        <title>Complex archaea that bridge the gap between prokaryotes and eukaryotes.</title>
        <authorList>
            <person name="Spang A."/>
            <person name="Saw J.H."/>
            <person name="Jorgensen S.L."/>
            <person name="Zaremba-Niedzwiedzka K."/>
            <person name="Martijn J."/>
            <person name="Lind A.E."/>
            <person name="van Eijk R."/>
            <person name="Schleper C."/>
            <person name="Guy L."/>
            <person name="Ettema T.J."/>
        </authorList>
    </citation>
    <scope>NUCLEOTIDE SEQUENCE</scope>
</reference>